<sequence length="337" mass="38011">MLSKNYKELQNQKSTNDDQPKKETSVEYDPYGANQFDHVDKDDIDEVEKARKQYVISQGKQFVGGLAAGIYYTATGEPMANPPADGIYHQGNRQKFANKLNTVSKDPDVQASQHATESVGVMKGQNYAQEWQGEPMPKKPIPIFVKQVKGHAEMDKQAREQGKPHASTNAHKNWDIECHEEHEDAFYESGYISGWILHKIAKWKEIFTKEGEVHTSTGSIDDPELSYHEYTEEDYDRMHSSAQSSYNSESDSEENSVETTIVVTAEQTVEGTISDNSECTVEVTAEQTVEETISDNSESVIVEETISVSQCSSSFFSVQRDNEDDMDYLTRLDTMLN</sequence>
<dbReference type="EMBL" id="JAJTND010000004">
    <property type="protein sequence ID" value="MCE3532482.1"/>
    <property type="molecule type" value="Genomic_DNA"/>
</dbReference>
<proteinExistence type="predicted"/>
<keyword evidence="3" id="KW-1185">Reference proteome</keyword>
<dbReference type="RefSeq" id="WP_232890803.1">
    <property type="nucleotide sequence ID" value="NZ_JAJSPM010000005.1"/>
</dbReference>
<comment type="caution">
    <text evidence="2">The sequence shown here is derived from an EMBL/GenBank/DDBJ whole genome shotgun (WGS) entry which is preliminary data.</text>
</comment>
<feature type="region of interest" description="Disordered" evidence="1">
    <location>
        <begin position="235"/>
        <end position="257"/>
    </location>
</feature>
<feature type="region of interest" description="Disordered" evidence="1">
    <location>
        <begin position="152"/>
        <end position="171"/>
    </location>
</feature>
<feature type="compositionally biased region" description="Basic and acidic residues" evidence="1">
    <location>
        <begin position="15"/>
        <end position="25"/>
    </location>
</feature>
<feature type="region of interest" description="Disordered" evidence="1">
    <location>
        <begin position="1"/>
        <end position="37"/>
    </location>
</feature>
<organism evidence="2 3">
    <name type="scientific">Legionella resiliens</name>
    <dbReference type="NCBI Taxonomy" id="2905958"/>
    <lineage>
        <taxon>Bacteria</taxon>
        <taxon>Pseudomonadati</taxon>
        <taxon>Pseudomonadota</taxon>
        <taxon>Gammaproteobacteria</taxon>
        <taxon>Legionellales</taxon>
        <taxon>Legionellaceae</taxon>
        <taxon>Legionella</taxon>
    </lineage>
</organism>
<accession>A0ABS8X549</accession>
<feature type="compositionally biased region" description="Low complexity" evidence="1">
    <location>
        <begin position="240"/>
        <end position="249"/>
    </location>
</feature>
<dbReference type="Proteomes" id="UP001320170">
    <property type="component" value="Unassembled WGS sequence"/>
</dbReference>
<reference evidence="2 3" key="1">
    <citation type="journal article" date="2024" name="Pathogens">
        <title>Characterization of a Novel Species of Legionella Isolated from a Healthcare Facility: Legionella resiliens sp. nov.</title>
        <authorList>
            <person name="Cristino S."/>
            <person name="Pascale M.R."/>
            <person name="Marino F."/>
            <person name="Derelitto C."/>
            <person name="Salaris S."/>
            <person name="Orsini M."/>
            <person name="Squarzoni S."/>
            <person name="Grottola A."/>
            <person name="Girolamini L."/>
        </authorList>
    </citation>
    <scope>NUCLEOTIDE SEQUENCE [LARGE SCALE GENOMIC DNA]</scope>
    <source>
        <strain evidence="2 3">8cVS16</strain>
    </source>
</reference>
<evidence type="ECO:0000256" key="1">
    <source>
        <dbReference type="SAM" id="MobiDB-lite"/>
    </source>
</evidence>
<evidence type="ECO:0000313" key="3">
    <source>
        <dbReference type="Proteomes" id="UP001320170"/>
    </source>
</evidence>
<feature type="compositionally biased region" description="Basic and acidic residues" evidence="1">
    <location>
        <begin position="152"/>
        <end position="163"/>
    </location>
</feature>
<gene>
    <name evidence="2" type="ORF">LXO92_08840</name>
</gene>
<protein>
    <submittedName>
        <fullName evidence="2">Uncharacterized protein</fullName>
    </submittedName>
</protein>
<name>A0ABS8X549_9GAMM</name>
<evidence type="ECO:0000313" key="2">
    <source>
        <dbReference type="EMBL" id="MCE3532482.1"/>
    </source>
</evidence>